<dbReference type="SFLD" id="SFLDS00003">
    <property type="entry name" value="Haloacid_Dehalogenase"/>
    <property type="match status" value="1"/>
</dbReference>
<evidence type="ECO:0000256" key="6">
    <source>
        <dbReference type="ARBA" id="ARBA00022737"/>
    </source>
</evidence>
<evidence type="ECO:0000256" key="4">
    <source>
        <dbReference type="ARBA" id="ARBA00022692"/>
    </source>
</evidence>
<keyword evidence="9 16" id="KW-0067">ATP-binding</keyword>
<dbReference type="InterPro" id="IPR023298">
    <property type="entry name" value="ATPase_P-typ_TM_dom_sf"/>
</dbReference>
<evidence type="ECO:0000313" key="18">
    <source>
        <dbReference type="EMBL" id="GGX15525.1"/>
    </source>
</evidence>
<dbReference type="Pfam" id="PF00122">
    <property type="entry name" value="E1-E2_ATPase"/>
    <property type="match status" value="1"/>
</dbReference>
<dbReference type="RefSeq" id="WP_189346195.1">
    <property type="nucleotide sequence ID" value="NZ_BMYT01000003.1"/>
</dbReference>
<dbReference type="InterPro" id="IPR017969">
    <property type="entry name" value="Heavy-metal-associated_CS"/>
</dbReference>
<gene>
    <name evidence="18" type="ORF">GCM10011282_22350</name>
</gene>
<evidence type="ECO:0000256" key="14">
    <source>
        <dbReference type="ARBA" id="ARBA00023065"/>
    </source>
</evidence>
<proteinExistence type="inferred from homology"/>
<evidence type="ECO:0000256" key="15">
    <source>
        <dbReference type="ARBA" id="ARBA00023136"/>
    </source>
</evidence>
<evidence type="ECO:0000256" key="11">
    <source>
        <dbReference type="ARBA" id="ARBA00022967"/>
    </source>
</evidence>
<dbReference type="Gene3D" id="2.70.150.10">
    <property type="entry name" value="Calcium-transporting ATPase, cytoplasmic transduction domain A"/>
    <property type="match status" value="1"/>
</dbReference>
<keyword evidence="8" id="KW-0187">Copper transport</keyword>
<feature type="transmembrane region" description="Helical" evidence="16">
    <location>
        <begin position="772"/>
        <end position="792"/>
    </location>
</feature>
<organism evidence="18 19">
    <name type="scientific">Undibacterium macrobrachii</name>
    <dbReference type="NCBI Taxonomy" id="1119058"/>
    <lineage>
        <taxon>Bacteria</taxon>
        <taxon>Pseudomonadati</taxon>
        <taxon>Pseudomonadota</taxon>
        <taxon>Betaproteobacteria</taxon>
        <taxon>Burkholderiales</taxon>
        <taxon>Oxalobacteraceae</taxon>
        <taxon>Undibacterium</taxon>
    </lineage>
</organism>
<evidence type="ECO:0000256" key="7">
    <source>
        <dbReference type="ARBA" id="ARBA00022741"/>
    </source>
</evidence>
<dbReference type="SUPFAM" id="SSF55008">
    <property type="entry name" value="HMA, heavy metal-associated domain"/>
    <property type="match status" value="2"/>
</dbReference>
<keyword evidence="12 16" id="KW-1133">Transmembrane helix</keyword>
<dbReference type="InterPro" id="IPR018303">
    <property type="entry name" value="ATPase_P-typ_P_site"/>
</dbReference>
<feature type="transmembrane region" description="Helical" evidence="16">
    <location>
        <begin position="430"/>
        <end position="450"/>
    </location>
</feature>
<dbReference type="PROSITE" id="PS01047">
    <property type="entry name" value="HMA_1"/>
    <property type="match status" value="1"/>
</dbReference>
<dbReference type="InterPro" id="IPR008250">
    <property type="entry name" value="ATPase_P-typ_transduc_dom_A_sf"/>
</dbReference>
<evidence type="ECO:0000256" key="3">
    <source>
        <dbReference type="ARBA" id="ARBA00022448"/>
    </source>
</evidence>
<keyword evidence="7 16" id="KW-0547">Nucleotide-binding</keyword>
<keyword evidence="3" id="KW-0813">Transport</keyword>
<evidence type="ECO:0000259" key="17">
    <source>
        <dbReference type="PROSITE" id="PS50846"/>
    </source>
</evidence>
<evidence type="ECO:0000256" key="5">
    <source>
        <dbReference type="ARBA" id="ARBA00022723"/>
    </source>
</evidence>
<evidence type="ECO:0000313" key="19">
    <source>
        <dbReference type="Proteomes" id="UP000620127"/>
    </source>
</evidence>
<dbReference type="PROSITE" id="PS50846">
    <property type="entry name" value="HMA_2"/>
    <property type="match status" value="2"/>
</dbReference>
<feature type="transmembrane region" description="Helical" evidence="16">
    <location>
        <begin position="215"/>
        <end position="237"/>
    </location>
</feature>
<dbReference type="CDD" id="cd00371">
    <property type="entry name" value="HMA"/>
    <property type="match status" value="2"/>
</dbReference>
<keyword evidence="11" id="KW-1278">Translocase</keyword>
<sequence>MENKISLQIEGMTCSSCVRRVEKALLATEGVAEATVNLATEKASIALKSGASLQHVLASIEKAGYHVPTKTWTLQVAEMTCASCVGRVEKAFLAVPGVLNASVNLATEKAQITTLAEVELLSLLAAAKKAGYPAQLVDDQQARLSQQQAGLSQAWLVVIAMALSLPLMAPMLLAIIGIQWAIPAWVQFALATPVQFWLGARFYKAGWKALIAGSGNMDLLVAIGTSSAYGLSVYLMFWQTDHVSHGMQHLYFESSAVVISLVLLGKWMEAKAKHQTLEALRALESLRATTALVRRDGLEVEVPVSEVRVGDMVVIRPGDRVPVDGEIMEGISHLDESLLTGESLPVSKHVGDAVIGGSVNADGLLLVIARGVGGATMLSQIIKLVEDAQAVKAPIQALVDRISAVFVPIVLGISLLTLLLWAWITGDWQAALLNAVAVQVIACPCALGLATPTAIMVGTGVAAKFGILIKDAQALEITHSLNAIAFDKTGTLTEGKPHLTATLSHTYSEQQLLEWAAAVQQYSDHPLAHAVLQRAQQLGLNLHVVADAKASPGRGVQAQLNELTLYLGNLRWMQELGVDGGGYELVAQEQQQLGRTVSYLAISSNGDLQLAGLLSFGDQVKASAAHAVRRLHALGAQSIMLSGDNYGSANAVAAVVGINDVRAEVLPADKANIVRDLQRSGLRVGMVGDGINDAPALAAADVGIAMSTGTDVAMHTAGITLMRGDPLLLADAISISQRTYRKIRQNLGWAFIYNIVGIPLAAFGFLNPMLAGAAMALSSVSVVSNALLLRNWKPTRTQEEK</sequence>
<dbReference type="InterPro" id="IPR059000">
    <property type="entry name" value="ATPase_P-type_domA"/>
</dbReference>
<protein>
    <submittedName>
        <fullName evidence="18">Copper-transporting ATPase</fullName>
    </submittedName>
</protein>
<dbReference type="InterPro" id="IPR036412">
    <property type="entry name" value="HAD-like_sf"/>
</dbReference>
<keyword evidence="15 16" id="KW-0472">Membrane</keyword>
<dbReference type="InterPro" id="IPR023299">
    <property type="entry name" value="ATPase_P-typ_cyto_dom_N"/>
</dbReference>
<comment type="caution">
    <text evidence="18">The sequence shown here is derived from an EMBL/GenBank/DDBJ whole genome shotgun (WGS) entry which is preliminary data.</text>
</comment>
<dbReference type="SUPFAM" id="SSF81665">
    <property type="entry name" value="Calcium ATPase, transmembrane domain M"/>
    <property type="match status" value="1"/>
</dbReference>
<evidence type="ECO:0000256" key="13">
    <source>
        <dbReference type="ARBA" id="ARBA00023008"/>
    </source>
</evidence>
<dbReference type="SFLD" id="SFLDG00002">
    <property type="entry name" value="C1.7:_P-type_atpase_like"/>
    <property type="match status" value="1"/>
</dbReference>
<accession>A0ABQ2XG85</accession>
<dbReference type="Pfam" id="PF00403">
    <property type="entry name" value="HMA"/>
    <property type="match status" value="2"/>
</dbReference>
<dbReference type="EMBL" id="BMYT01000003">
    <property type="protein sequence ID" value="GGX15525.1"/>
    <property type="molecule type" value="Genomic_DNA"/>
</dbReference>
<dbReference type="SFLD" id="SFLDF00027">
    <property type="entry name" value="p-type_atpase"/>
    <property type="match status" value="1"/>
</dbReference>
<dbReference type="InterPro" id="IPR001757">
    <property type="entry name" value="P_typ_ATPase"/>
</dbReference>
<evidence type="ECO:0000256" key="12">
    <source>
        <dbReference type="ARBA" id="ARBA00022989"/>
    </source>
</evidence>
<keyword evidence="4 16" id="KW-0812">Transmembrane</keyword>
<dbReference type="InterPro" id="IPR006121">
    <property type="entry name" value="HMA_dom"/>
</dbReference>
<dbReference type="SUPFAM" id="SSF81653">
    <property type="entry name" value="Calcium ATPase, transduction domain A"/>
    <property type="match status" value="1"/>
</dbReference>
<dbReference type="Gene3D" id="3.40.1110.10">
    <property type="entry name" value="Calcium-transporting ATPase, cytoplasmic domain N"/>
    <property type="match status" value="1"/>
</dbReference>
<dbReference type="PANTHER" id="PTHR43520">
    <property type="entry name" value="ATP7, ISOFORM B"/>
    <property type="match status" value="1"/>
</dbReference>
<dbReference type="InterPro" id="IPR036163">
    <property type="entry name" value="HMA_dom_sf"/>
</dbReference>
<feature type="transmembrane region" description="Helical" evidence="16">
    <location>
        <begin position="154"/>
        <end position="178"/>
    </location>
</feature>
<dbReference type="PRINTS" id="PR00119">
    <property type="entry name" value="CATATPASE"/>
</dbReference>
<feature type="transmembrane region" description="Helical" evidence="16">
    <location>
        <begin position="402"/>
        <end position="424"/>
    </location>
</feature>
<dbReference type="NCBIfam" id="TIGR00003">
    <property type="entry name" value="copper ion binding protein"/>
    <property type="match status" value="1"/>
</dbReference>
<feature type="domain" description="HMA" evidence="17">
    <location>
        <begin position="3"/>
        <end position="68"/>
    </location>
</feature>
<evidence type="ECO:0000256" key="10">
    <source>
        <dbReference type="ARBA" id="ARBA00022842"/>
    </source>
</evidence>
<feature type="domain" description="HMA" evidence="17">
    <location>
        <begin position="70"/>
        <end position="135"/>
    </location>
</feature>
<dbReference type="Gene3D" id="3.40.50.1000">
    <property type="entry name" value="HAD superfamily/HAD-like"/>
    <property type="match status" value="1"/>
</dbReference>
<evidence type="ECO:0000256" key="8">
    <source>
        <dbReference type="ARBA" id="ARBA00022796"/>
    </source>
</evidence>
<evidence type="ECO:0000256" key="1">
    <source>
        <dbReference type="ARBA" id="ARBA00004127"/>
    </source>
</evidence>
<feature type="transmembrane region" description="Helical" evidence="16">
    <location>
        <begin position="747"/>
        <end position="766"/>
    </location>
</feature>
<dbReference type="Gene3D" id="3.30.70.100">
    <property type="match status" value="2"/>
</dbReference>
<keyword evidence="16" id="KW-1003">Cell membrane</keyword>
<dbReference type="CDD" id="cd02094">
    <property type="entry name" value="P-type_ATPase_Cu-like"/>
    <property type="match status" value="1"/>
</dbReference>
<comment type="similarity">
    <text evidence="2 16">Belongs to the cation transport ATPase (P-type) (TC 3.A.3) family. Type IB subfamily.</text>
</comment>
<dbReference type="NCBIfam" id="TIGR01494">
    <property type="entry name" value="ATPase_P-type"/>
    <property type="match status" value="1"/>
</dbReference>
<dbReference type="NCBIfam" id="TIGR01511">
    <property type="entry name" value="ATPase-IB1_Cu"/>
    <property type="match status" value="1"/>
</dbReference>
<name>A0ABQ2XG85_9BURK</name>
<dbReference type="Proteomes" id="UP000620127">
    <property type="component" value="Unassembled WGS sequence"/>
</dbReference>
<dbReference type="InterPro" id="IPR044492">
    <property type="entry name" value="P_typ_ATPase_HD_dom"/>
</dbReference>
<dbReference type="InterPro" id="IPR023214">
    <property type="entry name" value="HAD_sf"/>
</dbReference>
<keyword evidence="14" id="KW-0406">Ion transport</keyword>
<feature type="transmembrane region" description="Helical" evidence="16">
    <location>
        <begin position="249"/>
        <end position="268"/>
    </location>
</feature>
<reference evidence="19" key="1">
    <citation type="journal article" date="2019" name="Int. J. Syst. Evol. Microbiol.">
        <title>The Global Catalogue of Microorganisms (GCM) 10K type strain sequencing project: providing services to taxonomists for standard genome sequencing and annotation.</title>
        <authorList>
            <consortium name="The Broad Institute Genomics Platform"/>
            <consortium name="The Broad Institute Genome Sequencing Center for Infectious Disease"/>
            <person name="Wu L."/>
            <person name="Ma J."/>
        </authorList>
    </citation>
    <scope>NUCLEOTIDE SEQUENCE [LARGE SCALE GENOMIC DNA]</scope>
    <source>
        <strain evidence="19">KCTC 23916</strain>
    </source>
</reference>
<feature type="transmembrane region" description="Helical" evidence="16">
    <location>
        <begin position="184"/>
        <end position="203"/>
    </location>
</feature>
<evidence type="ECO:0000256" key="2">
    <source>
        <dbReference type="ARBA" id="ARBA00006024"/>
    </source>
</evidence>
<dbReference type="PROSITE" id="PS00154">
    <property type="entry name" value="ATPASE_E1_E2"/>
    <property type="match status" value="1"/>
</dbReference>
<evidence type="ECO:0000256" key="9">
    <source>
        <dbReference type="ARBA" id="ARBA00022840"/>
    </source>
</evidence>
<comment type="subcellular location">
    <subcellularLocation>
        <location evidence="16">Cell membrane</location>
    </subcellularLocation>
    <subcellularLocation>
        <location evidence="1">Endomembrane system</location>
        <topology evidence="1">Multi-pass membrane protein</topology>
    </subcellularLocation>
</comment>
<keyword evidence="19" id="KW-1185">Reference proteome</keyword>
<keyword evidence="10" id="KW-0460">Magnesium</keyword>
<keyword evidence="6" id="KW-0677">Repeat</keyword>
<dbReference type="InterPro" id="IPR006122">
    <property type="entry name" value="HMA_Cu_ion-bd"/>
</dbReference>
<dbReference type="NCBIfam" id="TIGR01525">
    <property type="entry name" value="ATPase-IB_hvy"/>
    <property type="match status" value="1"/>
</dbReference>
<dbReference type="SUPFAM" id="SSF56784">
    <property type="entry name" value="HAD-like"/>
    <property type="match status" value="1"/>
</dbReference>
<dbReference type="InterPro" id="IPR027256">
    <property type="entry name" value="P-typ_ATPase_IB"/>
</dbReference>
<dbReference type="PANTHER" id="PTHR43520:SF8">
    <property type="entry name" value="P-TYPE CU(+) TRANSPORTER"/>
    <property type="match status" value="1"/>
</dbReference>
<evidence type="ECO:0000256" key="16">
    <source>
        <dbReference type="RuleBase" id="RU362081"/>
    </source>
</evidence>
<keyword evidence="13" id="KW-0186">Copper</keyword>
<keyword evidence="5 16" id="KW-0479">Metal-binding</keyword>
<dbReference type="PRINTS" id="PR00941">
    <property type="entry name" value="CDATPASE"/>
</dbReference>
<dbReference type="Pfam" id="PF00702">
    <property type="entry name" value="Hydrolase"/>
    <property type="match status" value="1"/>
</dbReference>